<keyword evidence="4" id="KW-1185">Reference proteome</keyword>
<sequence>MDGYSVKHAAREAGNQDALLMAARAGYAVNGLLHLVIGWIALQLAWGLGSSGSADQSGALGAMASNMLGRVVLWIGVVGWLGLGLWHVIEAVITHGEAKDRAKYAAKAVVYFALAWTAFEFARGSSSSSKEQSSDFTASLMSQPFGTGLVVLVALIMIGVGIYHVHKGWKRKFLSDLVEHPGPAVEKLARFGYIAKGVALMVVGGLFVVAALENDPDEATGLDGAMKTILEAPAGQWLLTIVALGFIAFGIYSFVRAKKARV</sequence>
<feature type="transmembrane region" description="Helical" evidence="1">
    <location>
        <begin position="104"/>
        <end position="125"/>
    </location>
</feature>
<feature type="domain" description="DUF1206" evidence="2">
    <location>
        <begin position="25"/>
        <end position="92"/>
    </location>
</feature>
<keyword evidence="1" id="KW-1133">Transmembrane helix</keyword>
<evidence type="ECO:0000313" key="4">
    <source>
        <dbReference type="Proteomes" id="UP001150259"/>
    </source>
</evidence>
<feature type="transmembrane region" description="Helical" evidence="1">
    <location>
        <begin position="193"/>
        <end position="212"/>
    </location>
</feature>
<comment type="caution">
    <text evidence="3">The sequence shown here is derived from an EMBL/GenBank/DDBJ whole genome shotgun (WGS) entry which is preliminary data.</text>
</comment>
<keyword evidence="1" id="KW-0472">Membrane</keyword>
<feature type="domain" description="DUF1206" evidence="2">
    <location>
        <begin position="103"/>
        <end position="171"/>
    </location>
</feature>
<dbReference type="Proteomes" id="UP001150259">
    <property type="component" value="Unassembled WGS sequence"/>
</dbReference>
<dbReference type="EMBL" id="JAPFQL010000014">
    <property type="protein sequence ID" value="MDC5696615.1"/>
    <property type="molecule type" value="Genomic_DNA"/>
</dbReference>
<keyword evidence="1" id="KW-0812">Transmembrane</keyword>
<evidence type="ECO:0000313" key="3">
    <source>
        <dbReference type="EMBL" id="MDC5696615.1"/>
    </source>
</evidence>
<dbReference type="InterPro" id="IPR009597">
    <property type="entry name" value="DUF1206"/>
</dbReference>
<evidence type="ECO:0000259" key="2">
    <source>
        <dbReference type="Pfam" id="PF06724"/>
    </source>
</evidence>
<feature type="domain" description="DUF1206" evidence="2">
    <location>
        <begin position="191"/>
        <end position="259"/>
    </location>
</feature>
<name>A0ABT5GFF8_9MICO</name>
<feature type="transmembrane region" description="Helical" evidence="1">
    <location>
        <begin position="68"/>
        <end position="92"/>
    </location>
</feature>
<protein>
    <submittedName>
        <fullName evidence="3">DUF1206 domain-containing protein</fullName>
    </submittedName>
</protein>
<reference evidence="3 4" key="1">
    <citation type="submission" date="2022-11" db="EMBL/GenBank/DDBJ databases">
        <title>Anaerobic phenanthrene biodegradation by a DNRA strain PheN6.</title>
        <authorList>
            <person name="Zhang Z."/>
        </authorList>
    </citation>
    <scope>NUCLEOTIDE SEQUENCE [LARGE SCALE GENOMIC DNA]</scope>
    <source>
        <strain evidence="3 4">PheN6</strain>
    </source>
</reference>
<accession>A0ABT5GFF8</accession>
<feature type="transmembrane region" description="Helical" evidence="1">
    <location>
        <begin position="27"/>
        <end position="48"/>
    </location>
</feature>
<evidence type="ECO:0000256" key="1">
    <source>
        <dbReference type="SAM" id="Phobius"/>
    </source>
</evidence>
<dbReference type="RefSeq" id="WP_272461191.1">
    <property type="nucleotide sequence ID" value="NZ_JAPFQL010000014.1"/>
</dbReference>
<gene>
    <name evidence="3" type="ORF">OO014_05050</name>
</gene>
<feature type="transmembrane region" description="Helical" evidence="1">
    <location>
        <begin position="234"/>
        <end position="255"/>
    </location>
</feature>
<proteinExistence type="predicted"/>
<dbReference type="Pfam" id="PF06724">
    <property type="entry name" value="DUF1206"/>
    <property type="match status" value="3"/>
</dbReference>
<organism evidence="3 4">
    <name type="scientific">Intrasporangium calvum</name>
    <dbReference type="NCBI Taxonomy" id="53358"/>
    <lineage>
        <taxon>Bacteria</taxon>
        <taxon>Bacillati</taxon>
        <taxon>Actinomycetota</taxon>
        <taxon>Actinomycetes</taxon>
        <taxon>Micrococcales</taxon>
        <taxon>Intrasporangiaceae</taxon>
        <taxon>Intrasporangium</taxon>
    </lineage>
</organism>
<feature type="transmembrane region" description="Helical" evidence="1">
    <location>
        <begin position="145"/>
        <end position="165"/>
    </location>
</feature>